<name>A0A0N9MTH6_9ACTN</name>
<keyword evidence="4 6" id="KW-1133">Transmembrane helix</keyword>
<evidence type="ECO:0000256" key="3">
    <source>
        <dbReference type="ARBA" id="ARBA00022692"/>
    </source>
</evidence>
<evidence type="ECO:0000256" key="4">
    <source>
        <dbReference type="ARBA" id="ARBA00022989"/>
    </source>
</evidence>
<evidence type="ECO:0000256" key="1">
    <source>
        <dbReference type="ARBA" id="ARBA00004141"/>
    </source>
</evidence>
<feature type="transmembrane region" description="Helical" evidence="6">
    <location>
        <begin position="49"/>
        <end position="66"/>
    </location>
</feature>
<dbReference type="OrthoDB" id="9803065at2"/>
<keyword evidence="3 6" id="KW-0812">Transmembrane</keyword>
<feature type="transmembrane region" description="Helical" evidence="6">
    <location>
        <begin position="149"/>
        <end position="180"/>
    </location>
</feature>
<dbReference type="PANTHER" id="PTHR31272">
    <property type="entry name" value="CYTOCHROME C-TYPE BIOGENESIS PROTEIN HI_1454-RELATED"/>
    <property type="match status" value="1"/>
</dbReference>
<evidence type="ECO:0000256" key="6">
    <source>
        <dbReference type="SAM" id="Phobius"/>
    </source>
</evidence>
<dbReference type="Pfam" id="PF02683">
    <property type="entry name" value="DsbD_TM"/>
    <property type="match status" value="1"/>
</dbReference>
<feature type="domain" description="Cytochrome C biogenesis protein transmembrane" evidence="7">
    <location>
        <begin position="23"/>
        <end position="246"/>
    </location>
</feature>
<reference evidence="8 9" key="2">
    <citation type="journal article" date="2017" name="Int. J. Syst. Evol. Microbiol.">
        <title>Gordonia phthalatica sp. nov., a di-n-butyl phthalate-degrading bacterium isolated from activated sludge.</title>
        <authorList>
            <person name="Jin D."/>
            <person name="Kong X."/>
            <person name="Jia M."/>
            <person name="Yu X."/>
            <person name="Wang X."/>
            <person name="Zhuang X."/>
            <person name="Deng Y."/>
            <person name="Bai Z."/>
        </authorList>
    </citation>
    <scope>NUCLEOTIDE SEQUENCE [LARGE SCALE GENOMIC DNA]</scope>
    <source>
        <strain evidence="8 9">QH-11</strain>
    </source>
</reference>
<keyword evidence="9" id="KW-1185">Reference proteome</keyword>
<dbReference type="AlphaFoldDB" id="A0A0N9MTH6"/>
<feature type="transmembrane region" description="Helical" evidence="6">
    <location>
        <begin position="229"/>
        <end position="250"/>
    </location>
</feature>
<comment type="similarity">
    <text evidence="2">Belongs to the DsbD family.</text>
</comment>
<evidence type="ECO:0000259" key="7">
    <source>
        <dbReference type="Pfam" id="PF02683"/>
    </source>
</evidence>
<keyword evidence="5 6" id="KW-0472">Membrane</keyword>
<sequence>MNELILADTREAFVSTVTSGPLLLALGVCILVGLISFASPCVVPLVPGYLSYLAGLVGAEAPAVSAGEERKSGRWRVVGAAGLFVLGFTVVYVLATAALFGVTSVFLNTDRLQLMQRIGGVLTIVMGLVFIGMIPFLQRDRRMTPRRYTGLIGAPILGAVFAIGWIPCSSATLGAVIGVAMSTEGNTPIRGALMVTAYCLGLGIPFLILAFSSAWAVRSLGFVRRHARTIQIVGGVLLIAVGMMLVTGWWNEFVDWIRISMISDWELKV</sequence>
<feature type="transmembrane region" description="Helical" evidence="6">
    <location>
        <begin position="78"/>
        <end position="106"/>
    </location>
</feature>
<dbReference type="InterPro" id="IPR003834">
    <property type="entry name" value="Cyt_c_assmbl_TM_dom"/>
</dbReference>
<feature type="transmembrane region" description="Helical" evidence="6">
    <location>
        <begin position="192"/>
        <end position="217"/>
    </location>
</feature>
<proteinExistence type="inferred from homology"/>
<dbReference type="STRING" id="1136941.ACH46_16985"/>
<dbReference type="GO" id="GO:0017004">
    <property type="term" value="P:cytochrome complex assembly"/>
    <property type="evidence" value="ECO:0007669"/>
    <property type="project" value="InterPro"/>
</dbReference>
<reference evidence="9" key="1">
    <citation type="submission" date="2015-06" db="EMBL/GenBank/DDBJ databases">
        <title>Complete genome sequence and metabolic analysis of phthalate degradation pathway in Gordonia sp. QH-11.</title>
        <authorList>
            <person name="Jin D."/>
            <person name="Kong X."/>
            <person name="Bai Z."/>
        </authorList>
    </citation>
    <scope>NUCLEOTIDE SEQUENCE [LARGE SCALE GENOMIC DNA]</scope>
    <source>
        <strain evidence="9">QH-11</strain>
    </source>
</reference>
<feature type="transmembrane region" description="Helical" evidence="6">
    <location>
        <begin position="12"/>
        <end position="37"/>
    </location>
</feature>
<feature type="transmembrane region" description="Helical" evidence="6">
    <location>
        <begin position="118"/>
        <end position="137"/>
    </location>
</feature>
<accession>A0A0N9MTH6</accession>
<organism evidence="8 9">
    <name type="scientific">Gordonia phthalatica</name>
    <dbReference type="NCBI Taxonomy" id="1136941"/>
    <lineage>
        <taxon>Bacteria</taxon>
        <taxon>Bacillati</taxon>
        <taxon>Actinomycetota</taxon>
        <taxon>Actinomycetes</taxon>
        <taxon>Mycobacteriales</taxon>
        <taxon>Gordoniaceae</taxon>
        <taxon>Gordonia</taxon>
    </lineage>
</organism>
<dbReference type="EMBL" id="CP011853">
    <property type="protein sequence ID" value="ALG85870.1"/>
    <property type="molecule type" value="Genomic_DNA"/>
</dbReference>
<dbReference type="PATRIC" id="fig|1136941.3.peg.3472"/>
<dbReference type="PANTHER" id="PTHR31272:SF4">
    <property type="entry name" value="CYTOCHROME C-TYPE BIOGENESIS PROTEIN HI_1454-RELATED"/>
    <property type="match status" value="1"/>
</dbReference>
<evidence type="ECO:0000256" key="5">
    <source>
        <dbReference type="ARBA" id="ARBA00023136"/>
    </source>
</evidence>
<dbReference type="InterPro" id="IPR051790">
    <property type="entry name" value="Cytochrome_c-biogenesis_DsbD"/>
</dbReference>
<dbReference type="KEGG" id="goq:ACH46_16985"/>
<gene>
    <name evidence="8" type="ORF">ACH46_16985</name>
</gene>
<protein>
    <submittedName>
        <fullName evidence="8">Cytochrome C biogenesis protein ResC</fullName>
    </submittedName>
</protein>
<dbReference type="Proteomes" id="UP000063789">
    <property type="component" value="Chromosome"/>
</dbReference>
<evidence type="ECO:0000313" key="9">
    <source>
        <dbReference type="Proteomes" id="UP000063789"/>
    </source>
</evidence>
<evidence type="ECO:0000256" key="2">
    <source>
        <dbReference type="ARBA" id="ARBA00006143"/>
    </source>
</evidence>
<evidence type="ECO:0000313" key="8">
    <source>
        <dbReference type="EMBL" id="ALG85870.1"/>
    </source>
</evidence>
<dbReference type="RefSeq" id="WP_062393967.1">
    <property type="nucleotide sequence ID" value="NZ_CP011853.1"/>
</dbReference>
<dbReference type="GO" id="GO:0016020">
    <property type="term" value="C:membrane"/>
    <property type="evidence" value="ECO:0007669"/>
    <property type="project" value="UniProtKB-SubCell"/>
</dbReference>
<comment type="subcellular location">
    <subcellularLocation>
        <location evidence="1">Membrane</location>
        <topology evidence="1">Multi-pass membrane protein</topology>
    </subcellularLocation>
</comment>